<evidence type="ECO:0000313" key="2">
    <source>
        <dbReference type="EMBL" id="GAA5804345.1"/>
    </source>
</evidence>
<sequence length="313" mass="34597">MSMSSRTAKEITTKALKLPRSLKHLETASVSDKRFAFDEKFDEQYSQQVLHDSITNVGTVLEAVEEEPVELDPVVFSPVAADDEVNDGTNEDNTTQHPPIQAHLLSQSSPTNSEDYKGIIYGSHSIASTAISRNEFHSTGNTRSSENQLQLLDTTGRDITRRSPLSISAGMETDHTRKVINAIYEESNTMASQTNAEICRRPTGGRIGYPTVPEGRYYPDFGDTEHGLLVELLHDSGTYKTSSDSRLYNAKSVSTSTTFQNGRGSGTKGDHRTERLYLQGGFEGCLRGDTGSSRFTKIFDVHEQTVAMIKFSR</sequence>
<proteinExistence type="predicted"/>
<keyword evidence="3" id="KW-1185">Reference proteome</keyword>
<feature type="compositionally biased region" description="Polar residues" evidence="1">
    <location>
        <begin position="91"/>
        <end position="111"/>
    </location>
</feature>
<evidence type="ECO:0000313" key="3">
    <source>
        <dbReference type="Proteomes" id="UP001476247"/>
    </source>
</evidence>
<protein>
    <submittedName>
        <fullName evidence="2">Uncharacterized protein</fullName>
    </submittedName>
</protein>
<dbReference type="Proteomes" id="UP001476247">
    <property type="component" value="Unassembled WGS sequence"/>
</dbReference>
<reference evidence="2 3" key="1">
    <citation type="submission" date="2024-04" db="EMBL/GenBank/DDBJ databases">
        <title>genome sequences of Mucor flavus KT1a and Helicostylum pulchrum KT1b strains isolation_sourced from the surface of a dry-aged beef.</title>
        <authorList>
            <person name="Toyotome T."/>
            <person name="Hosono M."/>
            <person name="Torimaru M."/>
            <person name="Fukuda K."/>
            <person name="Mikami N."/>
        </authorList>
    </citation>
    <scope>NUCLEOTIDE SEQUENCE [LARGE SCALE GENOMIC DNA]</scope>
    <source>
        <strain evidence="2 3">KT1b</strain>
    </source>
</reference>
<gene>
    <name evidence="2" type="ORF">HPULCUR_009833</name>
</gene>
<feature type="compositionally biased region" description="Polar residues" evidence="1">
    <location>
        <begin position="137"/>
        <end position="153"/>
    </location>
</feature>
<name>A0ABP9YBK9_9FUNG</name>
<feature type="region of interest" description="Disordered" evidence="1">
    <location>
        <begin position="137"/>
        <end position="157"/>
    </location>
</feature>
<evidence type="ECO:0000256" key="1">
    <source>
        <dbReference type="SAM" id="MobiDB-lite"/>
    </source>
</evidence>
<feature type="region of interest" description="Disordered" evidence="1">
    <location>
        <begin position="84"/>
        <end position="111"/>
    </location>
</feature>
<dbReference type="EMBL" id="BAABUJ010000034">
    <property type="protein sequence ID" value="GAA5804345.1"/>
    <property type="molecule type" value="Genomic_DNA"/>
</dbReference>
<accession>A0ABP9YBK9</accession>
<organism evidence="2 3">
    <name type="scientific">Helicostylum pulchrum</name>
    <dbReference type="NCBI Taxonomy" id="562976"/>
    <lineage>
        <taxon>Eukaryota</taxon>
        <taxon>Fungi</taxon>
        <taxon>Fungi incertae sedis</taxon>
        <taxon>Mucoromycota</taxon>
        <taxon>Mucoromycotina</taxon>
        <taxon>Mucoromycetes</taxon>
        <taxon>Mucorales</taxon>
        <taxon>Mucorineae</taxon>
        <taxon>Mucoraceae</taxon>
        <taxon>Helicostylum</taxon>
    </lineage>
</organism>
<comment type="caution">
    <text evidence="2">The sequence shown here is derived from an EMBL/GenBank/DDBJ whole genome shotgun (WGS) entry which is preliminary data.</text>
</comment>